<dbReference type="AlphaFoldDB" id="A0A1G2G0S7"/>
<sequence length="66" mass="7446">MKLKIPTIDIKKYGGKEVAILNGKVIFAGKSLPDVIKILKKKMPAQPLREVTFLRVPESLMVIYHV</sequence>
<dbReference type="Proteomes" id="UP000177480">
    <property type="component" value="Unassembled WGS sequence"/>
</dbReference>
<accession>A0A1G2G0S7</accession>
<comment type="caution">
    <text evidence="2">The sequence shown here is derived from an EMBL/GenBank/DDBJ whole genome shotgun (WGS) entry which is preliminary data.</text>
</comment>
<evidence type="ECO:0000313" key="3">
    <source>
        <dbReference type="Proteomes" id="UP000177480"/>
    </source>
</evidence>
<dbReference type="InterPro" id="IPR043734">
    <property type="entry name" value="DUF5678"/>
</dbReference>
<name>A0A1G2G0S7_9BACT</name>
<reference evidence="2 3" key="1">
    <citation type="journal article" date="2016" name="Nat. Commun.">
        <title>Thousands of microbial genomes shed light on interconnected biogeochemical processes in an aquifer system.</title>
        <authorList>
            <person name="Anantharaman K."/>
            <person name="Brown C.T."/>
            <person name="Hug L.A."/>
            <person name="Sharon I."/>
            <person name="Castelle C.J."/>
            <person name="Probst A.J."/>
            <person name="Thomas B.C."/>
            <person name="Singh A."/>
            <person name="Wilkins M.J."/>
            <person name="Karaoz U."/>
            <person name="Brodie E.L."/>
            <person name="Williams K.H."/>
            <person name="Hubbard S.S."/>
            <person name="Banfield J.F."/>
        </authorList>
    </citation>
    <scope>NUCLEOTIDE SEQUENCE [LARGE SCALE GENOMIC DNA]</scope>
</reference>
<proteinExistence type="predicted"/>
<evidence type="ECO:0000313" key="2">
    <source>
        <dbReference type="EMBL" id="OGZ43945.1"/>
    </source>
</evidence>
<dbReference type="Pfam" id="PF18929">
    <property type="entry name" value="DUF5678"/>
    <property type="match status" value="1"/>
</dbReference>
<protein>
    <recommendedName>
        <fullName evidence="1">DUF5678 domain-containing protein</fullName>
    </recommendedName>
</protein>
<dbReference type="STRING" id="1802114.A2719_03205"/>
<evidence type="ECO:0000259" key="1">
    <source>
        <dbReference type="Pfam" id="PF18929"/>
    </source>
</evidence>
<gene>
    <name evidence="2" type="ORF">A2719_03205</name>
</gene>
<organism evidence="2 3">
    <name type="scientific">Candidatus Ryanbacteria bacterium RIFCSPHIGHO2_01_FULL_45_22</name>
    <dbReference type="NCBI Taxonomy" id="1802114"/>
    <lineage>
        <taxon>Bacteria</taxon>
        <taxon>Candidatus Ryaniibacteriota</taxon>
    </lineage>
</organism>
<feature type="domain" description="DUF5678" evidence="1">
    <location>
        <begin position="11"/>
        <end position="45"/>
    </location>
</feature>
<dbReference type="EMBL" id="MHNK01000010">
    <property type="protein sequence ID" value="OGZ43945.1"/>
    <property type="molecule type" value="Genomic_DNA"/>
</dbReference>